<evidence type="ECO:0000256" key="2">
    <source>
        <dbReference type="ARBA" id="ARBA00022694"/>
    </source>
</evidence>
<dbReference type="Proteomes" id="UP001595892">
    <property type="component" value="Unassembled WGS sequence"/>
</dbReference>
<gene>
    <name evidence="7 10" type="primary">rnpA</name>
    <name evidence="10" type="ORF">ACFO3Q_13270</name>
</gene>
<evidence type="ECO:0000256" key="4">
    <source>
        <dbReference type="ARBA" id="ARBA00022759"/>
    </source>
</evidence>
<sequence length="184" mass="19793">MLAAAPRAASVSPFPAERVPAERAVPVPQPIDVATRRPEAMNSPHPSVAFPRDARVRASAEYARVFADCRRIHGDAFRLHVHVHEAGAPARLGIAVSRRVSKRAVERNRIKRCVRESFRHVRARLPAADYVLVARPEAAGRDGATLRADLERLWTRAAALKAPGAGGTMPRAAAAVPAAPTSDS</sequence>
<feature type="region of interest" description="Disordered" evidence="9">
    <location>
        <begin position="164"/>
        <end position="184"/>
    </location>
</feature>
<proteinExistence type="inferred from homology"/>
<keyword evidence="3 7" id="KW-0540">Nuclease</keyword>
<evidence type="ECO:0000256" key="1">
    <source>
        <dbReference type="ARBA" id="ARBA00002663"/>
    </source>
</evidence>
<evidence type="ECO:0000256" key="3">
    <source>
        <dbReference type="ARBA" id="ARBA00022722"/>
    </source>
</evidence>
<evidence type="ECO:0000256" key="6">
    <source>
        <dbReference type="ARBA" id="ARBA00022884"/>
    </source>
</evidence>
<dbReference type="RefSeq" id="WP_377005211.1">
    <property type="nucleotide sequence ID" value="NZ_JBHSGG010000037.1"/>
</dbReference>
<accession>A0ABV9NPR6</accession>
<reference evidence="11" key="1">
    <citation type="journal article" date="2019" name="Int. J. Syst. Evol. Microbiol.">
        <title>The Global Catalogue of Microorganisms (GCM) 10K type strain sequencing project: providing services to taxonomists for standard genome sequencing and annotation.</title>
        <authorList>
            <consortium name="The Broad Institute Genomics Platform"/>
            <consortium name="The Broad Institute Genome Sequencing Center for Infectious Disease"/>
            <person name="Wu L."/>
            <person name="Ma J."/>
        </authorList>
    </citation>
    <scope>NUCLEOTIDE SEQUENCE [LARGE SCALE GENOMIC DNA]</scope>
    <source>
        <strain evidence="11">CGMCC 1.13574</strain>
    </source>
</reference>
<dbReference type="InterPro" id="IPR020568">
    <property type="entry name" value="Ribosomal_Su5_D2-typ_SF"/>
</dbReference>
<dbReference type="GO" id="GO:0004526">
    <property type="term" value="F:ribonuclease P activity"/>
    <property type="evidence" value="ECO:0007669"/>
    <property type="project" value="UniProtKB-EC"/>
</dbReference>
<dbReference type="PANTHER" id="PTHR33992">
    <property type="entry name" value="RIBONUCLEASE P PROTEIN COMPONENT"/>
    <property type="match status" value="1"/>
</dbReference>
<dbReference type="NCBIfam" id="TIGR00188">
    <property type="entry name" value="rnpA"/>
    <property type="match status" value="1"/>
</dbReference>
<evidence type="ECO:0000256" key="5">
    <source>
        <dbReference type="ARBA" id="ARBA00022801"/>
    </source>
</evidence>
<dbReference type="InterPro" id="IPR020539">
    <property type="entry name" value="RNase_P_CS"/>
</dbReference>
<evidence type="ECO:0000256" key="7">
    <source>
        <dbReference type="HAMAP-Rule" id="MF_00227"/>
    </source>
</evidence>
<comment type="subunit">
    <text evidence="7">Consists of a catalytic RNA component (M1 or rnpB) and a protein subunit.</text>
</comment>
<comment type="caution">
    <text evidence="10">The sequence shown here is derived from an EMBL/GenBank/DDBJ whole genome shotgun (WGS) entry which is preliminary data.</text>
</comment>
<comment type="function">
    <text evidence="1 7">RNaseP catalyzes the removal of the 5'-leader sequence from pre-tRNA to produce the mature 5'-terminus. It can also cleave other RNA substrates such as 4.5S RNA. The protein component plays an auxiliary but essential role in vivo by binding to the 5'-leader sequence and broadening the substrate specificity of the ribozyme.</text>
</comment>
<keyword evidence="11" id="KW-1185">Reference proteome</keyword>
<evidence type="ECO:0000313" key="10">
    <source>
        <dbReference type="EMBL" id="MFC4729139.1"/>
    </source>
</evidence>
<dbReference type="InterPro" id="IPR000100">
    <property type="entry name" value="RNase_P"/>
</dbReference>
<feature type="compositionally biased region" description="Low complexity" evidence="9">
    <location>
        <begin position="170"/>
        <end position="184"/>
    </location>
</feature>
<evidence type="ECO:0000256" key="9">
    <source>
        <dbReference type="SAM" id="MobiDB-lite"/>
    </source>
</evidence>
<comment type="catalytic activity">
    <reaction evidence="7">
        <text>Endonucleolytic cleavage of RNA, removing 5'-extranucleotides from tRNA precursor.</text>
        <dbReference type="EC" id="3.1.26.5"/>
    </reaction>
</comment>
<keyword evidence="2 7" id="KW-0819">tRNA processing</keyword>
<keyword evidence="4 7" id="KW-0255">Endonuclease</keyword>
<dbReference type="PANTHER" id="PTHR33992:SF1">
    <property type="entry name" value="RIBONUCLEASE P PROTEIN COMPONENT"/>
    <property type="match status" value="1"/>
</dbReference>
<dbReference type="SUPFAM" id="SSF54211">
    <property type="entry name" value="Ribosomal protein S5 domain 2-like"/>
    <property type="match status" value="1"/>
</dbReference>
<keyword evidence="5 7" id="KW-0378">Hydrolase</keyword>
<dbReference type="EC" id="3.1.26.5" evidence="7 8"/>
<evidence type="ECO:0000313" key="11">
    <source>
        <dbReference type="Proteomes" id="UP001595892"/>
    </source>
</evidence>
<dbReference type="Gene3D" id="3.30.230.10">
    <property type="match status" value="1"/>
</dbReference>
<keyword evidence="6 7" id="KW-0694">RNA-binding</keyword>
<dbReference type="HAMAP" id="MF_00227">
    <property type="entry name" value="RNase_P"/>
    <property type="match status" value="1"/>
</dbReference>
<name>A0ABV9NPR6_9GAMM</name>
<evidence type="ECO:0000256" key="8">
    <source>
        <dbReference type="NCBIfam" id="TIGR00188"/>
    </source>
</evidence>
<dbReference type="InterPro" id="IPR014721">
    <property type="entry name" value="Ribsml_uS5_D2-typ_fold_subgr"/>
</dbReference>
<dbReference type="EMBL" id="JBHSGG010000037">
    <property type="protein sequence ID" value="MFC4729139.1"/>
    <property type="molecule type" value="Genomic_DNA"/>
</dbReference>
<dbReference type="PROSITE" id="PS00648">
    <property type="entry name" value="RIBONUCLEASE_P"/>
    <property type="match status" value="1"/>
</dbReference>
<comment type="similarity">
    <text evidence="7">Belongs to the RnpA family.</text>
</comment>
<organism evidence="10 11">
    <name type="scientific">Coralloluteibacterium thermophilum</name>
    <dbReference type="NCBI Taxonomy" id="2707049"/>
    <lineage>
        <taxon>Bacteria</taxon>
        <taxon>Pseudomonadati</taxon>
        <taxon>Pseudomonadota</taxon>
        <taxon>Gammaproteobacteria</taxon>
        <taxon>Lysobacterales</taxon>
        <taxon>Lysobacteraceae</taxon>
        <taxon>Coralloluteibacterium</taxon>
    </lineage>
</organism>
<dbReference type="Pfam" id="PF00825">
    <property type="entry name" value="Ribonuclease_P"/>
    <property type="match status" value="1"/>
</dbReference>
<protein>
    <recommendedName>
        <fullName evidence="7 8">Ribonuclease P protein component</fullName>
        <shortName evidence="7">RNase P protein</shortName>
        <shortName evidence="7">RNaseP protein</shortName>
        <ecNumber evidence="7 8">3.1.26.5</ecNumber>
    </recommendedName>
    <alternativeName>
        <fullName evidence="7">Protein C5</fullName>
    </alternativeName>
</protein>